<reference evidence="1" key="2">
    <citation type="submission" date="2020-11" db="EMBL/GenBank/DDBJ databases">
        <authorList>
            <person name="McCartney M.A."/>
            <person name="Auch B."/>
            <person name="Kono T."/>
            <person name="Mallez S."/>
            <person name="Becker A."/>
            <person name="Gohl D.M."/>
            <person name="Silverstein K.A.T."/>
            <person name="Koren S."/>
            <person name="Bechman K.B."/>
            <person name="Herman A."/>
            <person name="Abrahante J.E."/>
            <person name="Garbe J."/>
        </authorList>
    </citation>
    <scope>NUCLEOTIDE SEQUENCE</scope>
    <source>
        <strain evidence="1">Duluth1</strain>
        <tissue evidence="1">Whole animal</tissue>
    </source>
</reference>
<evidence type="ECO:0000313" key="1">
    <source>
        <dbReference type="EMBL" id="KAH3735976.1"/>
    </source>
</evidence>
<sequence length="84" mass="9183">MGKTVQLQRAGIIDYWENCATARNGDHWQSVKLGNCKGRGSSAIGKTVQLKGMGIIGNQSNWATERGGDHWQLVHLCNCKGRVS</sequence>
<comment type="caution">
    <text evidence="1">The sequence shown here is derived from an EMBL/GenBank/DDBJ whole genome shotgun (WGS) entry which is preliminary data.</text>
</comment>
<proteinExistence type="predicted"/>
<organism evidence="1 2">
    <name type="scientific">Dreissena polymorpha</name>
    <name type="common">Zebra mussel</name>
    <name type="synonym">Mytilus polymorpha</name>
    <dbReference type="NCBI Taxonomy" id="45954"/>
    <lineage>
        <taxon>Eukaryota</taxon>
        <taxon>Metazoa</taxon>
        <taxon>Spiralia</taxon>
        <taxon>Lophotrochozoa</taxon>
        <taxon>Mollusca</taxon>
        <taxon>Bivalvia</taxon>
        <taxon>Autobranchia</taxon>
        <taxon>Heteroconchia</taxon>
        <taxon>Euheterodonta</taxon>
        <taxon>Imparidentia</taxon>
        <taxon>Neoheterodontei</taxon>
        <taxon>Myida</taxon>
        <taxon>Dreissenoidea</taxon>
        <taxon>Dreissenidae</taxon>
        <taxon>Dreissena</taxon>
    </lineage>
</organism>
<name>A0A9D4CYS6_DREPO</name>
<dbReference type="Proteomes" id="UP000828390">
    <property type="component" value="Unassembled WGS sequence"/>
</dbReference>
<keyword evidence="2" id="KW-1185">Reference proteome</keyword>
<accession>A0A9D4CYS6</accession>
<gene>
    <name evidence="1" type="ORF">DPMN_042537</name>
</gene>
<dbReference type="AlphaFoldDB" id="A0A9D4CYS6"/>
<protein>
    <submittedName>
        <fullName evidence="1">Uncharacterized protein</fullName>
    </submittedName>
</protein>
<reference evidence="1" key="1">
    <citation type="journal article" date="2019" name="bioRxiv">
        <title>The Genome of the Zebra Mussel, Dreissena polymorpha: A Resource for Invasive Species Research.</title>
        <authorList>
            <person name="McCartney M.A."/>
            <person name="Auch B."/>
            <person name="Kono T."/>
            <person name="Mallez S."/>
            <person name="Zhang Y."/>
            <person name="Obille A."/>
            <person name="Becker A."/>
            <person name="Abrahante J.E."/>
            <person name="Garbe J."/>
            <person name="Badalamenti J.P."/>
            <person name="Herman A."/>
            <person name="Mangelson H."/>
            <person name="Liachko I."/>
            <person name="Sullivan S."/>
            <person name="Sone E.D."/>
            <person name="Koren S."/>
            <person name="Silverstein K.A.T."/>
            <person name="Beckman K.B."/>
            <person name="Gohl D.M."/>
        </authorList>
    </citation>
    <scope>NUCLEOTIDE SEQUENCE</scope>
    <source>
        <strain evidence="1">Duluth1</strain>
        <tissue evidence="1">Whole animal</tissue>
    </source>
</reference>
<dbReference type="EMBL" id="JAIWYP010000011">
    <property type="protein sequence ID" value="KAH3735976.1"/>
    <property type="molecule type" value="Genomic_DNA"/>
</dbReference>
<evidence type="ECO:0000313" key="2">
    <source>
        <dbReference type="Proteomes" id="UP000828390"/>
    </source>
</evidence>